<dbReference type="Pfam" id="PF01794">
    <property type="entry name" value="Ferric_reduct"/>
    <property type="match status" value="1"/>
</dbReference>
<dbReference type="GO" id="GO:0005886">
    <property type="term" value="C:plasma membrane"/>
    <property type="evidence" value="ECO:0007669"/>
    <property type="project" value="TreeGrafter"/>
</dbReference>
<organism evidence="10 11">
    <name type="scientific">Apatococcus fuscideae</name>
    <dbReference type="NCBI Taxonomy" id="2026836"/>
    <lineage>
        <taxon>Eukaryota</taxon>
        <taxon>Viridiplantae</taxon>
        <taxon>Chlorophyta</taxon>
        <taxon>core chlorophytes</taxon>
        <taxon>Trebouxiophyceae</taxon>
        <taxon>Chlorellales</taxon>
        <taxon>Chlorellaceae</taxon>
        <taxon>Apatococcus</taxon>
    </lineage>
</organism>
<reference evidence="10 11" key="1">
    <citation type="journal article" date="2024" name="Nat. Commun.">
        <title>Phylogenomics reveals the evolutionary origins of lichenization in chlorophyte algae.</title>
        <authorList>
            <person name="Puginier C."/>
            <person name="Libourel C."/>
            <person name="Otte J."/>
            <person name="Skaloud P."/>
            <person name="Haon M."/>
            <person name="Grisel S."/>
            <person name="Petersen M."/>
            <person name="Berrin J.G."/>
            <person name="Delaux P.M."/>
            <person name="Dal Grande F."/>
            <person name="Keller J."/>
        </authorList>
    </citation>
    <scope>NUCLEOTIDE SEQUENCE [LARGE SCALE GENOMIC DNA]</scope>
    <source>
        <strain evidence="10 11">SAG 2523</strain>
    </source>
</reference>
<dbReference type="InterPro" id="IPR050369">
    <property type="entry name" value="RBOH/FRE"/>
</dbReference>
<feature type="transmembrane region" description="Helical" evidence="8">
    <location>
        <begin position="629"/>
        <end position="652"/>
    </location>
</feature>
<evidence type="ECO:0000256" key="2">
    <source>
        <dbReference type="ARBA" id="ARBA00022692"/>
    </source>
</evidence>
<dbReference type="PROSITE" id="PS51384">
    <property type="entry name" value="FAD_FR"/>
    <property type="match status" value="1"/>
</dbReference>
<dbReference type="InterPro" id="IPR013130">
    <property type="entry name" value="Fe3_Rdtase_TM_dom"/>
</dbReference>
<comment type="subcellular location">
    <subcellularLocation>
        <location evidence="1">Membrane</location>
        <topology evidence="1">Multi-pass membrane protein</topology>
    </subcellularLocation>
</comment>
<dbReference type="InterPro" id="IPR017938">
    <property type="entry name" value="Riboflavin_synthase-like_b-brl"/>
</dbReference>
<dbReference type="Gene3D" id="3.40.50.80">
    <property type="entry name" value="Nucleotide-binding domain of ferredoxin-NADP reductase (FNR) module"/>
    <property type="match status" value="1"/>
</dbReference>
<evidence type="ECO:0000256" key="1">
    <source>
        <dbReference type="ARBA" id="ARBA00004141"/>
    </source>
</evidence>
<dbReference type="GO" id="GO:0016491">
    <property type="term" value="F:oxidoreductase activity"/>
    <property type="evidence" value="ECO:0007669"/>
    <property type="project" value="UniProtKB-KW"/>
</dbReference>
<feature type="transmembrane region" description="Helical" evidence="8">
    <location>
        <begin position="88"/>
        <end position="110"/>
    </location>
</feature>
<dbReference type="InterPro" id="IPR017927">
    <property type="entry name" value="FAD-bd_FR_type"/>
</dbReference>
<keyword evidence="6" id="KW-0175">Coiled coil</keyword>
<feature type="transmembrane region" description="Helical" evidence="8">
    <location>
        <begin position="145"/>
        <end position="171"/>
    </location>
</feature>
<dbReference type="Pfam" id="PF08030">
    <property type="entry name" value="NAD_binding_6"/>
    <property type="match status" value="1"/>
</dbReference>
<feature type="region of interest" description="Disordered" evidence="7">
    <location>
        <begin position="957"/>
        <end position="991"/>
    </location>
</feature>
<feature type="transmembrane region" description="Helical" evidence="8">
    <location>
        <begin position="319"/>
        <end position="339"/>
    </location>
</feature>
<dbReference type="SUPFAM" id="SSF63380">
    <property type="entry name" value="Riboflavin synthase domain-like"/>
    <property type="match status" value="1"/>
</dbReference>
<evidence type="ECO:0000256" key="8">
    <source>
        <dbReference type="SAM" id="Phobius"/>
    </source>
</evidence>
<feature type="transmembrane region" description="Helical" evidence="8">
    <location>
        <begin position="215"/>
        <end position="234"/>
    </location>
</feature>
<feature type="compositionally biased region" description="Basic and acidic residues" evidence="7">
    <location>
        <begin position="1133"/>
        <end position="1146"/>
    </location>
</feature>
<keyword evidence="4" id="KW-0560">Oxidoreductase</keyword>
<name>A0AAW1T3I7_9CHLO</name>
<evidence type="ECO:0000256" key="7">
    <source>
        <dbReference type="SAM" id="MobiDB-lite"/>
    </source>
</evidence>
<keyword evidence="2 8" id="KW-0812">Transmembrane</keyword>
<feature type="domain" description="FAD-binding FR-type" evidence="9">
    <location>
        <begin position="360"/>
        <end position="464"/>
    </location>
</feature>
<dbReference type="InterPro" id="IPR013112">
    <property type="entry name" value="FAD-bd_8"/>
</dbReference>
<dbReference type="CDD" id="cd06186">
    <property type="entry name" value="NOX_Duox_like_FAD_NADP"/>
    <property type="match status" value="1"/>
</dbReference>
<evidence type="ECO:0000256" key="5">
    <source>
        <dbReference type="ARBA" id="ARBA00023136"/>
    </source>
</evidence>
<evidence type="ECO:0000313" key="10">
    <source>
        <dbReference type="EMBL" id="KAK9863542.1"/>
    </source>
</evidence>
<comment type="caution">
    <text evidence="10">The sequence shown here is derived from an EMBL/GenBank/DDBJ whole genome shotgun (WGS) entry which is preliminary data.</text>
</comment>
<feature type="compositionally biased region" description="Polar residues" evidence="7">
    <location>
        <begin position="1041"/>
        <end position="1052"/>
    </location>
</feature>
<feature type="transmembrane region" description="Helical" evidence="8">
    <location>
        <begin position="290"/>
        <end position="307"/>
    </location>
</feature>
<keyword evidence="3 8" id="KW-1133">Transmembrane helix</keyword>
<dbReference type="PANTHER" id="PTHR11972:SF69">
    <property type="entry name" value="FERRIC REDUCTION OXIDASE 6-RELATED"/>
    <property type="match status" value="1"/>
</dbReference>
<protein>
    <recommendedName>
        <fullName evidence="9">FAD-binding FR-type domain-containing protein</fullName>
    </recommendedName>
</protein>
<dbReference type="SFLD" id="SFLDG01168">
    <property type="entry name" value="Ferric_reductase_subgroup_(FRE"/>
    <property type="match status" value="1"/>
</dbReference>
<dbReference type="SFLD" id="SFLDS00052">
    <property type="entry name" value="Ferric_Reductase_Domain"/>
    <property type="match status" value="1"/>
</dbReference>
<dbReference type="InterPro" id="IPR039261">
    <property type="entry name" value="FNR_nucleotide-bd"/>
</dbReference>
<feature type="transmembrane region" description="Helical" evidence="8">
    <location>
        <begin position="246"/>
        <end position="270"/>
    </location>
</feature>
<evidence type="ECO:0000256" key="6">
    <source>
        <dbReference type="SAM" id="Coils"/>
    </source>
</evidence>
<evidence type="ECO:0000256" key="3">
    <source>
        <dbReference type="ARBA" id="ARBA00022989"/>
    </source>
</evidence>
<dbReference type="AlphaFoldDB" id="A0AAW1T3I7"/>
<evidence type="ECO:0000259" key="9">
    <source>
        <dbReference type="PROSITE" id="PS51384"/>
    </source>
</evidence>
<dbReference type="SUPFAM" id="SSF52343">
    <property type="entry name" value="Ferredoxin reductase-like, C-terminal NADP-linked domain"/>
    <property type="match status" value="1"/>
</dbReference>
<keyword evidence="5 8" id="KW-0472">Membrane</keyword>
<dbReference type="EMBL" id="JALJOV010000458">
    <property type="protein sequence ID" value="KAK9863542.1"/>
    <property type="molecule type" value="Genomic_DNA"/>
</dbReference>
<keyword evidence="11" id="KW-1185">Reference proteome</keyword>
<accession>A0AAW1T3I7</accession>
<dbReference type="Proteomes" id="UP001485043">
    <property type="component" value="Unassembled WGS sequence"/>
</dbReference>
<feature type="transmembrane region" description="Helical" evidence="8">
    <location>
        <begin position="30"/>
        <end position="52"/>
    </location>
</feature>
<gene>
    <name evidence="10" type="ORF">WJX84_001756</name>
</gene>
<sequence length="1182" mass="132270">MMHSAVEAGALKNSALPGSRRAARPGLHIVLLRAFLNLVVLACLIVFVFEWFGTSGPSNSTKWANFSSKVVIPYKYGKKSKTVLLSGGYAIVVILQWIPTFLAAVCVALLQALPKRAETGSSLIARFKALIKRAFKLQLPPQRLWAWWCEGLSVLDVVVVMVVLGACGATFANYIDTNFKPINALVELGVGLPGPLWRLKLEKTSLAFAESAQPVLWILFLPVAHTSFLTIWTGMPFSTLIRYHRWLGHLLMWQITLHGVLQYVCWISMGTWREYFTAWDGVAILTKNDIYLAGSIAWIGALPLWFTSANWCRRRFFSVFHRFHVLGFFIFIVFANMHWPGMWQPMMAGLFVYAVDLVYRIGQASQVSAITAAKVSEDGSVLTWQLAADEKLGHCPLQHIYLNVPSISSWTWHPFTIGSGSTPGSITIYTKRFGSWTTELMQRILRREQLAVRYAGPFGGSSSAWDWSDVVVLLAGGIAISPIMGILRDLVTRAEQKTGRIPVRVHLLWSARTQSEFAILHRSIAAATNIKAIDGKSQWLTIELHSTSPTALPILASDGTFKDELDVKPASGMAHEYVNSSKGFKDRYSPTEGATEGFLADLTPTVAKTSFRHASPYFFNSPRKMLPKYFGWTHFALVHLFVFLGGFLGLLLGRSYFAEITCTRVGLGSGKYSWQAGLIDIVCMVLGALGPAYLLLVFPGILGRYLIRGRQQNPREWPTTQDLDSSHTAHLMDGAIGFPEDVEIKRHFDKDKEKQRRARALDTKEQELRQKELELQALQEAQRNGNAHSSHPNELHHSQAVAALEAQREQLQSEKLQLSIKASQHDAEVQRIQDELVLKERQWQEDRARLLQKADVLQTSSLEFSTVQQQLETLQLEKEQLLRDREDARAQSVTLQDQMQRLLQTQEGTKAEHQRQLMRLREEVSCAFDQFSKEQTTLAELVKALNILGVEVAMPEEVPEPNTPSLQQAEPSAEPETLPSEPESKNAEVQTESLMQQLRLVSDSPERLARLLTAGMARQQQQTSHPSLPVPKLRPIKTQAVERQQASIQSSRPELPVQTDKENAGVPRLHLEQLDKQSPTKARGGKTLQPIQACKQTESPSKGRPLAFGANKKSIRKGSSNKRLGFDLSIPTDARKASTDSDKASSQRKQFAELKLEKFFHSQEGKVIEAPSGSMQLSIKDE</sequence>
<proteinExistence type="predicted"/>
<feature type="transmembrane region" description="Helical" evidence="8">
    <location>
        <begin position="672"/>
        <end position="702"/>
    </location>
</feature>
<evidence type="ECO:0000313" key="11">
    <source>
        <dbReference type="Proteomes" id="UP001485043"/>
    </source>
</evidence>
<feature type="region of interest" description="Disordered" evidence="7">
    <location>
        <begin position="1039"/>
        <end position="1146"/>
    </location>
</feature>
<feature type="compositionally biased region" description="Basic and acidic residues" evidence="7">
    <location>
        <begin position="1059"/>
        <end position="1075"/>
    </location>
</feature>
<feature type="coiled-coil region" evidence="6">
    <location>
        <begin position="754"/>
        <end position="930"/>
    </location>
</feature>
<dbReference type="PANTHER" id="PTHR11972">
    <property type="entry name" value="NADPH OXIDASE"/>
    <property type="match status" value="1"/>
</dbReference>
<dbReference type="InterPro" id="IPR013121">
    <property type="entry name" value="Fe_red_NAD-bd_6"/>
</dbReference>
<dbReference type="Pfam" id="PF08022">
    <property type="entry name" value="FAD_binding_8"/>
    <property type="match status" value="1"/>
</dbReference>
<evidence type="ECO:0000256" key="4">
    <source>
        <dbReference type="ARBA" id="ARBA00023002"/>
    </source>
</evidence>